<evidence type="ECO:0000313" key="2">
    <source>
        <dbReference type="Proteomes" id="UP000269396"/>
    </source>
</evidence>
<keyword evidence="2" id="KW-1185">Reference proteome</keyword>
<reference evidence="1 2" key="1">
    <citation type="submission" date="2018-11" db="EMBL/GenBank/DDBJ databases">
        <authorList>
            <consortium name="Pathogen Informatics"/>
        </authorList>
    </citation>
    <scope>NUCLEOTIDE SEQUENCE [LARGE SCALE GENOMIC DNA]</scope>
    <source>
        <strain>Denwood</strain>
        <strain evidence="2">Zambia</strain>
    </source>
</reference>
<dbReference type="AlphaFoldDB" id="A0A183PER4"/>
<protein>
    <submittedName>
        <fullName evidence="1">Uncharacterized protein</fullName>
    </submittedName>
</protein>
<proteinExistence type="predicted"/>
<accession>A0A183PER4</accession>
<name>A0A183PER4_9TREM</name>
<evidence type="ECO:0000313" key="1">
    <source>
        <dbReference type="EMBL" id="VDP62047.1"/>
    </source>
</evidence>
<dbReference type="Proteomes" id="UP000269396">
    <property type="component" value="Unassembled WGS sequence"/>
</dbReference>
<organism evidence="1 2">
    <name type="scientific">Schistosoma mattheei</name>
    <dbReference type="NCBI Taxonomy" id="31246"/>
    <lineage>
        <taxon>Eukaryota</taxon>
        <taxon>Metazoa</taxon>
        <taxon>Spiralia</taxon>
        <taxon>Lophotrochozoa</taxon>
        <taxon>Platyhelminthes</taxon>
        <taxon>Trematoda</taxon>
        <taxon>Digenea</taxon>
        <taxon>Strigeidida</taxon>
        <taxon>Schistosomatoidea</taxon>
        <taxon>Schistosomatidae</taxon>
        <taxon>Schistosoma</taxon>
    </lineage>
</organism>
<sequence length="75" mass="8454">MASFPEAFREPVCPDMKFAQAENSNPVQDYPNEYETDAYFLLDCFAGESSLNESHVPITNINAYLSDNWNNGLVT</sequence>
<gene>
    <name evidence="1" type="ORF">SMTD_LOCUS12852</name>
</gene>
<dbReference type="EMBL" id="UZAL01032879">
    <property type="protein sequence ID" value="VDP62047.1"/>
    <property type="molecule type" value="Genomic_DNA"/>
</dbReference>